<gene>
    <name evidence="2" type="ORF">BBK14_10735</name>
</gene>
<feature type="compositionally biased region" description="Acidic residues" evidence="1">
    <location>
        <begin position="9"/>
        <end position="34"/>
    </location>
</feature>
<feature type="region of interest" description="Disordered" evidence="1">
    <location>
        <begin position="1"/>
        <end position="72"/>
    </location>
</feature>
<organism evidence="2 3">
    <name type="scientific">Parafrankia soli</name>
    <dbReference type="NCBI Taxonomy" id="2599596"/>
    <lineage>
        <taxon>Bacteria</taxon>
        <taxon>Bacillati</taxon>
        <taxon>Actinomycetota</taxon>
        <taxon>Actinomycetes</taxon>
        <taxon>Frankiales</taxon>
        <taxon>Frankiaceae</taxon>
        <taxon>Parafrankia</taxon>
    </lineage>
</organism>
<comment type="caution">
    <text evidence="2">The sequence shown here is derived from an EMBL/GenBank/DDBJ whole genome shotgun (WGS) entry which is preliminary data.</text>
</comment>
<keyword evidence="3" id="KW-1185">Reference proteome</keyword>
<evidence type="ECO:0000313" key="2">
    <source>
        <dbReference type="EMBL" id="OHV43099.1"/>
    </source>
</evidence>
<protein>
    <submittedName>
        <fullName evidence="2">Uncharacterized protein</fullName>
    </submittedName>
</protein>
<dbReference type="EMBL" id="MAXA01000036">
    <property type="protein sequence ID" value="OHV43099.1"/>
    <property type="molecule type" value="Genomic_DNA"/>
</dbReference>
<reference evidence="3" key="1">
    <citation type="submission" date="2016-07" db="EMBL/GenBank/DDBJ databases">
        <title>Frankia sp. NRRL B-16219 Genome sequencing.</title>
        <authorList>
            <person name="Ghodhbane-Gtari F."/>
            <person name="Swanson E."/>
            <person name="Gueddou A."/>
            <person name="Louati M."/>
            <person name="Nouioui I."/>
            <person name="Hezbri K."/>
            <person name="Abebe-Akele F."/>
            <person name="Simpson S."/>
            <person name="Morris K."/>
            <person name="Thomas K."/>
            <person name="Gtari M."/>
            <person name="Tisa L.S."/>
        </authorList>
    </citation>
    <scope>NUCLEOTIDE SEQUENCE [LARGE SCALE GENOMIC DNA]</scope>
    <source>
        <strain evidence="3">NRRL B-16219</strain>
    </source>
</reference>
<dbReference type="Proteomes" id="UP000179769">
    <property type="component" value="Unassembled WGS sequence"/>
</dbReference>
<evidence type="ECO:0000256" key="1">
    <source>
        <dbReference type="SAM" id="MobiDB-lite"/>
    </source>
</evidence>
<sequence>MLEAVLLDVLDEPPSPDEDPAEAEDEPVESDLVAEEPPSAPLLADESPSDEPTESLGRAGTPDEDPDRLSVL</sequence>
<accession>A0A1S1RBF0</accession>
<evidence type="ECO:0000313" key="3">
    <source>
        <dbReference type="Proteomes" id="UP000179769"/>
    </source>
</evidence>
<dbReference type="AlphaFoldDB" id="A0A1S1RBF0"/>
<proteinExistence type="predicted"/>
<name>A0A1S1RBF0_9ACTN</name>